<sequence length="88" mass="10289">MCLSFRVQKKVPINLKRVHILDPGPDNQTSTNACNIVKETRKSKTACLVWRLEIRVFRYPEARHTLPFQTSCLLQNVLEKRSLGRPWL</sequence>
<proteinExistence type="predicted"/>
<gene>
    <name evidence="1" type="ORF">DPEC_G00207420</name>
</gene>
<keyword evidence="2" id="KW-1185">Reference proteome</keyword>
<reference evidence="1" key="1">
    <citation type="submission" date="2021-05" db="EMBL/GenBank/DDBJ databases">
        <authorList>
            <person name="Pan Q."/>
            <person name="Jouanno E."/>
            <person name="Zahm M."/>
            <person name="Klopp C."/>
            <person name="Cabau C."/>
            <person name="Louis A."/>
            <person name="Berthelot C."/>
            <person name="Parey E."/>
            <person name="Roest Crollius H."/>
            <person name="Montfort J."/>
            <person name="Robinson-Rechavi M."/>
            <person name="Bouchez O."/>
            <person name="Lampietro C."/>
            <person name="Lopez Roques C."/>
            <person name="Donnadieu C."/>
            <person name="Postlethwait J."/>
            <person name="Bobe J."/>
            <person name="Dillon D."/>
            <person name="Chandos A."/>
            <person name="von Hippel F."/>
            <person name="Guiguen Y."/>
        </authorList>
    </citation>
    <scope>NUCLEOTIDE SEQUENCE</scope>
    <source>
        <strain evidence="1">YG-Jan2019</strain>
    </source>
</reference>
<evidence type="ECO:0000313" key="1">
    <source>
        <dbReference type="EMBL" id="KAJ7998683.1"/>
    </source>
</evidence>
<dbReference type="Proteomes" id="UP001157502">
    <property type="component" value="Chromosome 17"/>
</dbReference>
<name>A0ACC2G514_DALPE</name>
<comment type="caution">
    <text evidence="1">The sequence shown here is derived from an EMBL/GenBank/DDBJ whole genome shotgun (WGS) entry which is preliminary data.</text>
</comment>
<evidence type="ECO:0000313" key="2">
    <source>
        <dbReference type="Proteomes" id="UP001157502"/>
    </source>
</evidence>
<accession>A0ACC2G514</accession>
<protein>
    <submittedName>
        <fullName evidence="1">Uncharacterized protein</fullName>
    </submittedName>
</protein>
<organism evidence="1 2">
    <name type="scientific">Dallia pectoralis</name>
    <name type="common">Alaska blackfish</name>
    <dbReference type="NCBI Taxonomy" id="75939"/>
    <lineage>
        <taxon>Eukaryota</taxon>
        <taxon>Metazoa</taxon>
        <taxon>Chordata</taxon>
        <taxon>Craniata</taxon>
        <taxon>Vertebrata</taxon>
        <taxon>Euteleostomi</taxon>
        <taxon>Actinopterygii</taxon>
        <taxon>Neopterygii</taxon>
        <taxon>Teleostei</taxon>
        <taxon>Protacanthopterygii</taxon>
        <taxon>Esociformes</taxon>
        <taxon>Umbridae</taxon>
        <taxon>Dallia</taxon>
    </lineage>
</organism>
<dbReference type="EMBL" id="CM055744">
    <property type="protein sequence ID" value="KAJ7998683.1"/>
    <property type="molecule type" value="Genomic_DNA"/>
</dbReference>